<evidence type="ECO:0000313" key="2">
    <source>
        <dbReference type="Proteomes" id="UP000474630"/>
    </source>
</evidence>
<dbReference type="Proteomes" id="UP000474630">
    <property type="component" value="Chromosome"/>
</dbReference>
<dbReference type="RefSeq" id="WP_163345242.1">
    <property type="nucleotide sequence ID" value="NZ_CP048409.1"/>
</dbReference>
<name>A0A6C0RC34_9BACT</name>
<sequence>MKNTFLLLLIIPALLFSCDKVDEIKTIEFDTTLSVAIPVTVVEPTAQLSKSAEAEFSFSQSQTIRLSDIDEISNYLDKLKAIEINGMEIAFSNLGEGEEINSIDISVTGAGTLVTLTNISANNTVQNPDVDNAVLMQAATILNATKEVELTVSGTTNTAPMNFIVNMDFDCHIEAEAI</sequence>
<dbReference type="KEGG" id="drc:G0Q07_06055"/>
<reference evidence="1 2" key="1">
    <citation type="submission" date="2020-02" db="EMBL/GenBank/DDBJ databases">
        <title>Genome sequencing for Draconibacterium sp. strain M1.</title>
        <authorList>
            <person name="Park S.-J."/>
        </authorList>
    </citation>
    <scope>NUCLEOTIDE SEQUENCE [LARGE SCALE GENOMIC DNA]</scope>
    <source>
        <strain evidence="1 2">M1</strain>
    </source>
</reference>
<gene>
    <name evidence="1" type="ORF">G0Q07_06055</name>
</gene>
<protein>
    <submittedName>
        <fullName evidence="1">Uncharacterized protein</fullName>
    </submittedName>
</protein>
<keyword evidence="2" id="KW-1185">Reference proteome</keyword>
<dbReference type="AlphaFoldDB" id="A0A6C0RC34"/>
<dbReference type="EMBL" id="CP048409">
    <property type="protein sequence ID" value="QIA07315.1"/>
    <property type="molecule type" value="Genomic_DNA"/>
</dbReference>
<dbReference type="PROSITE" id="PS51257">
    <property type="entry name" value="PROKAR_LIPOPROTEIN"/>
    <property type="match status" value="1"/>
</dbReference>
<proteinExistence type="predicted"/>
<accession>A0A6C0RC34</accession>
<evidence type="ECO:0000313" key="1">
    <source>
        <dbReference type="EMBL" id="QIA07315.1"/>
    </source>
</evidence>
<organism evidence="1 2">
    <name type="scientific">Draconibacterium halophilum</name>
    <dbReference type="NCBI Taxonomy" id="2706887"/>
    <lineage>
        <taxon>Bacteria</taxon>
        <taxon>Pseudomonadati</taxon>
        <taxon>Bacteroidota</taxon>
        <taxon>Bacteroidia</taxon>
        <taxon>Marinilabiliales</taxon>
        <taxon>Prolixibacteraceae</taxon>
        <taxon>Draconibacterium</taxon>
    </lineage>
</organism>